<sequence>MKFEKIQIRKTDIISALICGEISSWFLLFVVKNPQIEELKKFSSIEDFSWVLPIIFPILFALGTIVAGFMGRFLFQFAKFVEIGVLNTLIDFGVLNLLVQITGITGGWDIAPLNAISFSCAVINSYFWNKIWTFETKEGSGKVFLQFLAVSIVGTIINTGIIVAGTGLFAPLFGLSSGLWMNMVKLAATMISMIWNFIGYKYIVFKK</sequence>
<evidence type="ECO:0000256" key="3">
    <source>
        <dbReference type="ARBA" id="ARBA00022692"/>
    </source>
</evidence>
<evidence type="ECO:0000313" key="9">
    <source>
        <dbReference type="Proteomes" id="UP000229976"/>
    </source>
</evidence>
<evidence type="ECO:0000259" key="7">
    <source>
        <dbReference type="Pfam" id="PF04138"/>
    </source>
</evidence>
<dbReference type="PANTHER" id="PTHR38459">
    <property type="entry name" value="PROPHAGE BACTOPRENOL-LINKED GLUCOSE TRANSLOCASE HOMOLOG"/>
    <property type="match status" value="1"/>
</dbReference>
<organism evidence="8 9">
    <name type="scientific">Candidatus Nealsonbacteria bacterium CG23_combo_of_CG06-09_8_20_14_all_39_17</name>
    <dbReference type="NCBI Taxonomy" id="1974722"/>
    <lineage>
        <taxon>Bacteria</taxon>
        <taxon>Candidatus Nealsoniibacteriota</taxon>
    </lineage>
</organism>
<name>A0A2G9YTM0_9BACT</name>
<dbReference type="Proteomes" id="UP000229976">
    <property type="component" value="Unassembled WGS sequence"/>
</dbReference>
<feature type="domain" description="GtrA/DPMS transmembrane" evidence="7">
    <location>
        <begin position="79"/>
        <end position="205"/>
    </location>
</feature>
<evidence type="ECO:0000256" key="2">
    <source>
        <dbReference type="ARBA" id="ARBA00009399"/>
    </source>
</evidence>
<protein>
    <recommendedName>
        <fullName evidence="7">GtrA/DPMS transmembrane domain-containing protein</fullName>
    </recommendedName>
</protein>
<dbReference type="InterPro" id="IPR007267">
    <property type="entry name" value="GtrA_DPMS_TM"/>
</dbReference>
<dbReference type="GO" id="GO:0005886">
    <property type="term" value="C:plasma membrane"/>
    <property type="evidence" value="ECO:0007669"/>
    <property type="project" value="TreeGrafter"/>
</dbReference>
<dbReference type="Pfam" id="PF04138">
    <property type="entry name" value="GtrA_DPMS_TM"/>
    <property type="match status" value="1"/>
</dbReference>
<comment type="subcellular location">
    <subcellularLocation>
        <location evidence="1">Membrane</location>
        <topology evidence="1">Multi-pass membrane protein</topology>
    </subcellularLocation>
</comment>
<feature type="transmembrane region" description="Helical" evidence="6">
    <location>
        <begin position="83"/>
        <end position="104"/>
    </location>
</feature>
<evidence type="ECO:0000256" key="5">
    <source>
        <dbReference type="ARBA" id="ARBA00023136"/>
    </source>
</evidence>
<feature type="transmembrane region" description="Helical" evidence="6">
    <location>
        <begin position="12"/>
        <end position="30"/>
    </location>
</feature>
<dbReference type="PANTHER" id="PTHR38459:SF1">
    <property type="entry name" value="PROPHAGE BACTOPRENOL-LINKED GLUCOSE TRANSLOCASE HOMOLOG"/>
    <property type="match status" value="1"/>
</dbReference>
<evidence type="ECO:0000313" key="8">
    <source>
        <dbReference type="EMBL" id="PIP22568.1"/>
    </source>
</evidence>
<evidence type="ECO:0000256" key="6">
    <source>
        <dbReference type="SAM" id="Phobius"/>
    </source>
</evidence>
<feature type="transmembrane region" description="Helical" evidence="6">
    <location>
        <begin position="110"/>
        <end position="127"/>
    </location>
</feature>
<feature type="transmembrane region" description="Helical" evidence="6">
    <location>
        <begin position="179"/>
        <end position="198"/>
    </location>
</feature>
<dbReference type="AlphaFoldDB" id="A0A2G9YTM0"/>
<keyword evidence="5 6" id="KW-0472">Membrane</keyword>
<proteinExistence type="inferred from homology"/>
<feature type="transmembrane region" description="Helical" evidence="6">
    <location>
        <begin position="50"/>
        <end position="71"/>
    </location>
</feature>
<reference evidence="8 9" key="1">
    <citation type="submission" date="2017-09" db="EMBL/GenBank/DDBJ databases">
        <title>Depth-based differentiation of microbial function through sediment-hosted aquifers and enrichment of novel symbionts in the deep terrestrial subsurface.</title>
        <authorList>
            <person name="Probst A.J."/>
            <person name="Ladd B."/>
            <person name="Jarett J.K."/>
            <person name="Geller-Mcgrath D.E."/>
            <person name="Sieber C.M."/>
            <person name="Emerson J.B."/>
            <person name="Anantharaman K."/>
            <person name="Thomas B.C."/>
            <person name="Malmstrom R."/>
            <person name="Stieglmeier M."/>
            <person name="Klingl A."/>
            <person name="Woyke T."/>
            <person name="Ryan C.M."/>
            <person name="Banfield J.F."/>
        </authorList>
    </citation>
    <scope>NUCLEOTIDE SEQUENCE [LARGE SCALE GENOMIC DNA]</scope>
    <source>
        <strain evidence="8">CG23_combo_of_CG06-09_8_20_14_all_39_17</strain>
    </source>
</reference>
<evidence type="ECO:0000256" key="4">
    <source>
        <dbReference type="ARBA" id="ARBA00022989"/>
    </source>
</evidence>
<keyword evidence="4 6" id="KW-1133">Transmembrane helix</keyword>
<comment type="similarity">
    <text evidence="2">Belongs to the GtrA family.</text>
</comment>
<feature type="transmembrane region" description="Helical" evidence="6">
    <location>
        <begin position="147"/>
        <end position="173"/>
    </location>
</feature>
<comment type="caution">
    <text evidence="8">The sequence shown here is derived from an EMBL/GenBank/DDBJ whole genome shotgun (WGS) entry which is preliminary data.</text>
</comment>
<dbReference type="EMBL" id="PCRO01000041">
    <property type="protein sequence ID" value="PIP22568.1"/>
    <property type="molecule type" value="Genomic_DNA"/>
</dbReference>
<dbReference type="GO" id="GO:0000271">
    <property type="term" value="P:polysaccharide biosynthetic process"/>
    <property type="evidence" value="ECO:0007669"/>
    <property type="project" value="InterPro"/>
</dbReference>
<gene>
    <name evidence="8" type="ORF">COX37_03290</name>
</gene>
<dbReference type="InterPro" id="IPR051401">
    <property type="entry name" value="GtrA_CellWall_Glycosyl"/>
</dbReference>
<evidence type="ECO:0000256" key="1">
    <source>
        <dbReference type="ARBA" id="ARBA00004141"/>
    </source>
</evidence>
<accession>A0A2G9YTM0</accession>
<keyword evidence="3 6" id="KW-0812">Transmembrane</keyword>